<dbReference type="PRINTS" id="PR00452">
    <property type="entry name" value="SH3DOMAIN"/>
</dbReference>
<dbReference type="SMART" id="SM00326">
    <property type="entry name" value="SH3"/>
    <property type="match status" value="1"/>
</dbReference>
<dbReference type="SUPFAM" id="SSF50044">
    <property type="entry name" value="SH3-domain"/>
    <property type="match status" value="1"/>
</dbReference>
<dbReference type="STRING" id="71717.A0A4Y7TJP4"/>
<dbReference type="InterPro" id="IPR001452">
    <property type="entry name" value="SH3_domain"/>
</dbReference>
<keyword evidence="1 2" id="KW-0728">SH3 domain</keyword>
<dbReference type="InterPro" id="IPR036028">
    <property type="entry name" value="SH3-like_dom_sf"/>
</dbReference>
<feature type="domain" description="SH3" evidence="4">
    <location>
        <begin position="75"/>
        <end position="145"/>
    </location>
</feature>
<dbReference type="Proteomes" id="UP000298030">
    <property type="component" value="Unassembled WGS sequence"/>
</dbReference>
<dbReference type="Pfam" id="PF00018">
    <property type="entry name" value="SH3_1"/>
    <property type="match status" value="1"/>
</dbReference>
<protein>
    <recommendedName>
        <fullName evidence="4">SH3 domain-containing protein</fullName>
    </recommendedName>
</protein>
<comment type="caution">
    <text evidence="5">The sequence shown here is derived from an EMBL/GenBank/DDBJ whole genome shotgun (WGS) entry which is preliminary data.</text>
</comment>
<evidence type="ECO:0000313" key="6">
    <source>
        <dbReference type="Proteomes" id="UP000298030"/>
    </source>
</evidence>
<proteinExistence type="predicted"/>
<feature type="compositionally biased region" description="Low complexity" evidence="3">
    <location>
        <begin position="45"/>
        <end position="59"/>
    </location>
</feature>
<name>A0A4Y7TJP4_COPMI</name>
<keyword evidence="6" id="KW-1185">Reference proteome</keyword>
<gene>
    <name evidence="5" type="ORF">FA13DRAFT_1729910</name>
</gene>
<reference evidence="5 6" key="1">
    <citation type="journal article" date="2019" name="Nat. Ecol. Evol.">
        <title>Megaphylogeny resolves global patterns of mushroom evolution.</title>
        <authorList>
            <person name="Varga T."/>
            <person name="Krizsan K."/>
            <person name="Foldi C."/>
            <person name="Dima B."/>
            <person name="Sanchez-Garcia M."/>
            <person name="Sanchez-Ramirez S."/>
            <person name="Szollosi G.J."/>
            <person name="Szarkandi J.G."/>
            <person name="Papp V."/>
            <person name="Albert L."/>
            <person name="Andreopoulos W."/>
            <person name="Angelini C."/>
            <person name="Antonin V."/>
            <person name="Barry K.W."/>
            <person name="Bougher N.L."/>
            <person name="Buchanan P."/>
            <person name="Buyck B."/>
            <person name="Bense V."/>
            <person name="Catcheside P."/>
            <person name="Chovatia M."/>
            <person name="Cooper J."/>
            <person name="Damon W."/>
            <person name="Desjardin D."/>
            <person name="Finy P."/>
            <person name="Geml J."/>
            <person name="Haridas S."/>
            <person name="Hughes K."/>
            <person name="Justo A."/>
            <person name="Karasinski D."/>
            <person name="Kautmanova I."/>
            <person name="Kiss B."/>
            <person name="Kocsube S."/>
            <person name="Kotiranta H."/>
            <person name="LaButti K.M."/>
            <person name="Lechner B.E."/>
            <person name="Liimatainen K."/>
            <person name="Lipzen A."/>
            <person name="Lukacs Z."/>
            <person name="Mihaltcheva S."/>
            <person name="Morgado L.N."/>
            <person name="Niskanen T."/>
            <person name="Noordeloos M.E."/>
            <person name="Ohm R.A."/>
            <person name="Ortiz-Santana B."/>
            <person name="Ovrebo C."/>
            <person name="Racz N."/>
            <person name="Riley R."/>
            <person name="Savchenko A."/>
            <person name="Shiryaev A."/>
            <person name="Soop K."/>
            <person name="Spirin V."/>
            <person name="Szebenyi C."/>
            <person name="Tomsovsky M."/>
            <person name="Tulloss R.E."/>
            <person name="Uehling J."/>
            <person name="Grigoriev I.V."/>
            <person name="Vagvolgyi C."/>
            <person name="Papp T."/>
            <person name="Martin F.M."/>
            <person name="Miettinen O."/>
            <person name="Hibbett D.S."/>
            <person name="Nagy L.G."/>
        </authorList>
    </citation>
    <scope>NUCLEOTIDE SEQUENCE [LARGE SCALE GENOMIC DNA]</scope>
    <source>
        <strain evidence="5 6">FP101781</strain>
    </source>
</reference>
<evidence type="ECO:0000259" key="4">
    <source>
        <dbReference type="PROSITE" id="PS50002"/>
    </source>
</evidence>
<organism evidence="5 6">
    <name type="scientific">Coprinellus micaceus</name>
    <name type="common">Glistening ink-cap mushroom</name>
    <name type="synonym">Coprinus micaceus</name>
    <dbReference type="NCBI Taxonomy" id="71717"/>
    <lineage>
        <taxon>Eukaryota</taxon>
        <taxon>Fungi</taxon>
        <taxon>Dikarya</taxon>
        <taxon>Basidiomycota</taxon>
        <taxon>Agaricomycotina</taxon>
        <taxon>Agaricomycetes</taxon>
        <taxon>Agaricomycetidae</taxon>
        <taxon>Agaricales</taxon>
        <taxon>Agaricineae</taxon>
        <taxon>Psathyrellaceae</taxon>
        <taxon>Coprinellus</taxon>
    </lineage>
</organism>
<evidence type="ECO:0000256" key="2">
    <source>
        <dbReference type="PROSITE-ProRule" id="PRU00192"/>
    </source>
</evidence>
<dbReference type="Gene3D" id="2.30.30.40">
    <property type="entry name" value="SH3 Domains"/>
    <property type="match status" value="1"/>
</dbReference>
<evidence type="ECO:0000256" key="3">
    <source>
        <dbReference type="SAM" id="MobiDB-lite"/>
    </source>
</evidence>
<dbReference type="EMBL" id="QPFP01000010">
    <property type="protein sequence ID" value="TEB34407.1"/>
    <property type="molecule type" value="Genomic_DNA"/>
</dbReference>
<evidence type="ECO:0000313" key="5">
    <source>
        <dbReference type="EMBL" id="TEB34407.1"/>
    </source>
</evidence>
<evidence type="ECO:0000256" key="1">
    <source>
        <dbReference type="ARBA" id="ARBA00022443"/>
    </source>
</evidence>
<sequence>MPPRCAPHLQIVTAGSSSNAIPYIQPESPSPADTIASGYSSIVSYGSSDSSRTSISSAGSPPPAPPPEFFSLPTPTTQFAVAVYHYSDPDPAILSLEKGDVLEIISKHESGWWDCMSGNRWNGYGLGGVVRRGWVPSNYAKGLKHRSEAQAALHRRAKERSGQ</sequence>
<dbReference type="OrthoDB" id="10255964at2759"/>
<accession>A0A4Y7TJP4</accession>
<dbReference type="PROSITE" id="PS50002">
    <property type="entry name" value="SH3"/>
    <property type="match status" value="1"/>
</dbReference>
<dbReference type="AlphaFoldDB" id="A0A4Y7TJP4"/>
<feature type="region of interest" description="Disordered" evidence="3">
    <location>
        <begin position="45"/>
        <end position="70"/>
    </location>
</feature>